<gene>
    <name evidence="1" type="ORF">LCGC14_1261100</name>
</gene>
<accession>A0A0F9P3Z4</accession>
<sequence length="58" mass="6464">METYLYLVNLSNEESKEIFIPLTAVNAPNTEVVKTIAIADALKKNANIDPRSLKVCKK</sequence>
<comment type="caution">
    <text evidence="1">The sequence shown here is derived from an EMBL/GenBank/DDBJ whole genome shotgun (WGS) entry which is preliminary data.</text>
</comment>
<proteinExistence type="predicted"/>
<reference evidence="1" key="1">
    <citation type="journal article" date="2015" name="Nature">
        <title>Complex archaea that bridge the gap between prokaryotes and eukaryotes.</title>
        <authorList>
            <person name="Spang A."/>
            <person name="Saw J.H."/>
            <person name="Jorgensen S.L."/>
            <person name="Zaremba-Niedzwiedzka K."/>
            <person name="Martijn J."/>
            <person name="Lind A.E."/>
            <person name="van Eijk R."/>
            <person name="Schleper C."/>
            <person name="Guy L."/>
            <person name="Ettema T.J."/>
        </authorList>
    </citation>
    <scope>NUCLEOTIDE SEQUENCE</scope>
</reference>
<evidence type="ECO:0000313" key="1">
    <source>
        <dbReference type="EMBL" id="KKM88207.1"/>
    </source>
</evidence>
<protein>
    <submittedName>
        <fullName evidence="1">Uncharacterized protein</fullName>
    </submittedName>
</protein>
<name>A0A0F9P3Z4_9ZZZZ</name>
<dbReference type="EMBL" id="LAZR01006992">
    <property type="protein sequence ID" value="KKM88207.1"/>
    <property type="molecule type" value="Genomic_DNA"/>
</dbReference>
<organism evidence="1">
    <name type="scientific">marine sediment metagenome</name>
    <dbReference type="NCBI Taxonomy" id="412755"/>
    <lineage>
        <taxon>unclassified sequences</taxon>
        <taxon>metagenomes</taxon>
        <taxon>ecological metagenomes</taxon>
    </lineage>
</organism>
<dbReference type="AlphaFoldDB" id="A0A0F9P3Z4"/>